<dbReference type="Gene3D" id="1.10.1240.20">
    <property type="entry name" value="Lytic transglycosylase, superhelical linker domain"/>
    <property type="match status" value="1"/>
</dbReference>
<accession>A0A432ZEP7</accession>
<dbReference type="Pfam" id="PF01464">
    <property type="entry name" value="SLT"/>
    <property type="match status" value="1"/>
</dbReference>
<feature type="domain" description="Transglycosylase SLT" evidence="4">
    <location>
        <begin position="498"/>
        <end position="601"/>
    </location>
</feature>
<dbReference type="RefSeq" id="WP_126828090.1">
    <property type="nucleotide sequence ID" value="NZ_PIQG01000004.1"/>
</dbReference>
<dbReference type="InterPro" id="IPR012289">
    <property type="entry name" value="Lytic_TGlycosylase_superhlx_L"/>
</dbReference>
<dbReference type="InterPro" id="IPR008258">
    <property type="entry name" value="Transglycosylase_SLT_dom_1"/>
</dbReference>
<dbReference type="GO" id="GO:0004553">
    <property type="term" value="F:hydrolase activity, hydrolyzing O-glycosyl compounds"/>
    <property type="evidence" value="ECO:0007669"/>
    <property type="project" value="InterPro"/>
</dbReference>
<proteinExistence type="inferred from homology"/>
<dbReference type="CDD" id="cd13401">
    <property type="entry name" value="Slt70-like"/>
    <property type="match status" value="1"/>
</dbReference>
<dbReference type="SUPFAM" id="SSF48435">
    <property type="entry name" value="Bacterial muramidases"/>
    <property type="match status" value="1"/>
</dbReference>
<dbReference type="EMBL" id="PIQG01000004">
    <property type="protein sequence ID" value="RUO76401.1"/>
    <property type="molecule type" value="Genomic_DNA"/>
</dbReference>
<evidence type="ECO:0000259" key="5">
    <source>
        <dbReference type="Pfam" id="PF14718"/>
    </source>
</evidence>
<feature type="signal peptide" evidence="3">
    <location>
        <begin position="1"/>
        <end position="25"/>
    </location>
</feature>
<protein>
    <submittedName>
        <fullName evidence="6">Murein transglycosylase</fullName>
    </submittedName>
</protein>
<dbReference type="Proteomes" id="UP000288279">
    <property type="component" value="Unassembled WGS sequence"/>
</dbReference>
<feature type="domain" description="Lytic transglycosylase superhelical linker" evidence="5">
    <location>
        <begin position="418"/>
        <end position="483"/>
    </location>
</feature>
<evidence type="ECO:0000256" key="2">
    <source>
        <dbReference type="ARBA" id="ARBA00022729"/>
    </source>
</evidence>
<evidence type="ECO:0000313" key="6">
    <source>
        <dbReference type="EMBL" id="RUO76401.1"/>
    </source>
</evidence>
<keyword evidence="2 3" id="KW-0732">Signal</keyword>
<evidence type="ECO:0000313" key="7">
    <source>
        <dbReference type="Proteomes" id="UP000288279"/>
    </source>
</evidence>
<keyword evidence="7" id="KW-1185">Reference proteome</keyword>
<dbReference type="OrthoDB" id="92254at2"/>
<organism evidence="6 7">
    <name type="scientific">Pseudidiomarina taiwanensis</name>
    <dbReference type="NCBI Taxonomy" id="337250"/>
    <lineage>
        <taxon>Bacteria</taxon>
        <taxon>Pseudomonadati</taxon>
        <taxon>Pseudomonadota</taxon>
        <taxon>Gammaproteobacteria</taxon>
        <taxon>Alteromonadales</taxon>
        <taxon>Idiomarinaceae</taxon>
        <taxon>Pseudidiomarina</taxon>
    </lineage>
</organism>
<dbReference type="InterPro" id="IPR023346">
    <property type="entry name" value="Lysozyme-like_dom_sf"/>
</dbReference>
<evidence type="ECO:0000256" key="1">
    <source>
        <dbReference type="ARBA" id="ARBA00007734"/>
    </source>
</evidence>
<comment type="similarity">
    <text evidence="1">Belongs to the transglycosylase Slt family.</text>
</comment>
<dbReference type="SUPFAM" id="SSF53955">
    <property type="entry name" value="Lysozyme-like"/>
    <property type="match status" value="1"/>
</dbReference>
<gene>
    <name evidence="6" type="ORF">CWI83_08555</name>
</gene>
<evidence type="ECO:0000256" key="3">
    <source>
        <dbReference type="SAM" id="SignalP"/>
    </source>
</evidence>
<dbReference type="GO" id="GO:0042597">
    <property type="term" value="C:periplasmic space"/>
    <property type="evidence" value="ECO:0007669"/>
    <property type="project" value="InterPro"/>
</dbReference>
<feature type="chain" id="PRO_5019567469" evidence="3">
    <location>
        <begin position="26"/>
        <end position="656"/>
    </location>
</feature>
<evidence type="ECO:0000259" key="4">
    <source>
        <dbReference type="Pfam" id="PF01464"/>
    </source>
</evidence>
<dbReference type="AlphaFoldDB" id="A0A432ZEP7"/>
<dbReference type="Gene3D" id="1.10.530.10">
    <property type="match status" value="1"/>
</dbReference>
<comment type="caution">
    <text evidence="6">The sequence shown here is derived from an EMBL/GenBank/DDBJ whole genome shotgun (WGS) entry which is preliminary data.</text>
</comment>
<dbReference type="Pfam" id="PF14718">
    <property type="entry name" value="SLT_L"/>
    <property type="match status" value="1"/>
</dbReference>
<name>A0A432ZEP7_9GAMM</name>
<sequence>MSKRLLKTCTCVALISSLWLSSAEAEPRIYDSVFETQPSREQQREWFKQAEYAAGRGRLAEYRQLLAQLEGYPLLPYLELERLQQVGYLANEERVLQFLERYQHTPMDWQLRRPWLDYLAEQGEAARFIRDFRAPGTTTHQCYHLRFQLQLETMPAAAVMRAVDQLWQTGSSLPKACDPLLARWAEAGHRTPELVWARVKLAAEGGNHTLIPYLTKLLPESQRYLAEHYRRVRRDPSQIVRLHYLRGDYPQQEAEIALYALGRLIWRDPDRAIRTYAELPEHIRLTPAQRIELEQKFAVALSAKDHDEAHIWVERIGPEDHDAASLQWKLAERVREADWPAIIAFTDQSQLALQHTGWRYWRARALASVNRSDEAKQLYAALAQDRNYYGFLAAAQLGQKFSLAAEPVQASASELQQLRDIPAIQRTYEFLKLERYLDARREWVSLLEWLPASQQQQLAVLANQWGWHDQAIFALATIGAFDAVALRFPQAYLPEHEQYAEAAGIDVTWALAISRRESAFRHDATSHAGAYGLMQLLPSTARQIERRRLQRHELFDVDTNVRLGTRYLGQLQSRLNGNWVLATAAYNGGIYRVLDWLPEQPMEADRWIETIPFRETRDYVKNVLAYQQIYHAVRQTPSAIFADVMQMRISRGEANP</sequence>
<dbReference type="Gene3D" id="1.25.20.10">
    <property type="entry name" value="Bacterial muramidases"/>
    <property type="match status" value="1"/>
</dbReference>
<dbReference type="PANTHER" id="PTHR37423:SF5">
    <property type="entry name" value="SOLUBLE LYTIC MUREIN TRANSGLYCOSYLASE"/>
    <property type="match status" value="1"/>
</dbReference>
<dbReference type="InterPro" id="IPR037061">
    <property type="entry name" value="Lytic_TGlycoase_superhlx_L_sf"/>
</dbReference>
<dbReference type="InterPro" id="IPR008939">
    <property type="entry name" value="Lytic_TGlycosylase_superhlx_U"/>
</dbReference>
<dbReference type="PANTHER" id="PTHR37423">
    <property type="entry name" value="SOLUBLE LYTIC MUREIN TRANSGLYCOSYLASE-RELATED"/>
    <property type="match status" value="1"/>
</dbReference>
<reference evidence="6 7" key="1">
    <citation type="journal article" date="2011" name="Front. Microbiol.">
        <title>Genomic signatures of strain selection and enhancement in Bacillus atrophaeus var. globigii, a historical biowarfare simulant.</title>
        <authorList>
            <person name="Gibbons H.S."/>
            <person name="Broomall S.M."/>
            <person name="McNew L.A."/>
            <person name="Daligault H."/>
            <person name="Chapman C."/>
            <person name="Bruce D."/>
            <person name="Karavis M."/>
            <person name="Krepps M."/>
            <person name="McGregor P.A."/>
            <person name="Hong C."/>
            <person name="Park K.H."/>
            <person name="Akmal A."/>
            <person name="Feldman A."/>
            <person name="Lin J.S."/>
            <person name="Chang W.E."/>
            <person name="Higgs B.W."/>
            <person name="Demirev P."/>
            <person name="Lindquist J."/>
            <person name="Liem A."/>
            <person name="Fochler E."/>
            <person name="Read T.D."/>
            <person name="Tapia R."/>
            <person name="Johnson S."/>
            <person name="Bishop-Lilly K.A."/>
            <person name="Detter C."/>
            <person name="Han C."/>
            <person name="Sozhamannan S."/>
            <person name="Rosenzweig C.N."/>
            <person name="Skowronski E.W."/>
        </authorList>
    </citation>
    <scope>NUCLEOTIDE SEQUENCE [LARGE SCALE GENOMIC DNA]</scope>
    <source>
        <strain evidence="6 7">PIT1</strain>
    </source>
</reference>